<keyword evidence="3" id="KW-1185">Reference proteome</keyword>
<evidence type="ECO:0000259" key="2">
    <source>
        <dbReference type="Pfam" id="PF21103"/>
    </source>
</evidence>
<feature type="transmembrane region" description="Helical" evidence="1">
    <location>
        <begin position="33"/>
        <end position="54"/>
    </location>
</feature>
<keyword evidence="1" id="KW-0812">Transmembrane</keyword>
<protein>
    <submittedName>
        <fullName evidence="4">Transmembrane protein</fullName>
    </submittedName>
</protein>
<evidence type="ECO:0000313" key="3">
    <source>
        <dbReference type="Proteomes" id="UP000095283"/>
    </source>
</evidence>
<dbReference type="WBParaSite" id="Hba_14558">
    <property type="protein sequence ID" value="Hba_14558"/>
    <property type="gene ID" value="Hba_14558"/>
</dbReference>
<dbReference type="InterPro" id="IPR048993">
    <property type="entry name" value="SSRP1-like_PH1"/>
</dbReference>
<dbReference type="Proteomes" id="UP000095283">
    <property type="component" value="Unplaced"/>
</dbReference>
<name>A0A1I7XAL1_HETBA</name>
<keyword evidence="1" id="KW-1133">Transmembrane helix</keyword>
<organism evidence="3 4">
    <name type="scientific">Heterorhabditis bacteriophora</name>
    <name type="common">Entomopathogenic nematode worm</name>
    <dbReference type="NCBI Taxonomy" id="37862"/>
    <lineage>
        <taxon>Eukaryota</taxon>
        <taxon>Metazoa</taxon>
        <taxon>Ecdysozoa</taxon>
        <taxon>Nematoda</taxon>
        <taxon>Chromadorea</taxon>
        <taxon>Rhabditida</taxon>
        <taxon>Rhabditina</taxon>
        <taxon>Rhabditomorpha</taxon>
        <taxon>Strongyloidea</taxon>
        <taxon>Heterorhabditidae</taxon>
        <taxon>Heterorhabditis</taxon>
    </lineage>
</organism>
<dbReference type="PANTHER" id="PTHR45849">
    <property type="entry name" value="FACT COMPLEX SUBUNIT SSRP1"/>
    <property type="match status" value="1"/>
</dbReference>
<reference evidence="4" key="1">
    <citation type="submission" date="2016-11" db="UniProtKB">
        <authorList>
            <consortium name="WormBaseParasite"/>
        </authorList>
    </citation>
    <scope>IDENTIFICATION</scope>
</reference>
<dbReference type="GO" id="GO:0031491">
    <property type="term" value="F:nucleosome binding"/>
    <property type="evidence" value="ECO:0007669"/>
    <property type="project" value="TreeGrafter"/>
</dbReference>
<sequence length="148" mass="16872">MAYKLPSTMGDSLEFGDVFIEDMGVLVDGASQLSLVLMVDLFLKYLFLMLQTVWETKVKLLLNFTKQQLNEQYGGKLEKELSGPLYEVVSKIFRVLINMKITVPGNFIGFDFIFIHKFLCIAIKYLMLIPGTILFGSMISVFLKQLLL</sequence>
<evidence type="ECO:0000313" key="4">
    <source>
        <dbReference type="WBParaSite" id="Hba_14558"/>
    </source>
</evidence>
<keyword evidence="1" id="KW-0472">Membrane</keyword>
<dbReference type="Gene3D" id="2.30.29.150">
    <property type="match status" value="1"/>
</dbReference>
<dbReference type="PANTHER" id="PTHR45849:SF1">
    <property type="entry name" value="FACT COMPLEX SUBUNIT SSRP1"/>
    <property type="match status" value="1"/>
</dbReference>
<dbReference type="InterPro" id="IPR050454">
    <property type="entry name" value="RTT106/SSRP1_HistChap/FACT"/>
</dbReference>
<feature type="transmembrane region" description="Helical" evidence="1">
    <location>
        <begin position="125"/>
        <end position="143"/>
    </location>
</feature>
<feature type="domain" description="FACT complex subunit SSRP1-like first PH" evidence="2">
    <location>
        <begin position="44"/>
        <end position="101"/>
    </location>
</feature>
<dbReference type="GO" id="GO:0035101">
    <property type="term" value="C:FACT complex"/>
    <property type="evidence" value="ECO:0007669"/>
    <property type="project" value="TreeGrafter"/>
</dbReference>
<dbReference type="Pfam" id="PF21103">
    <property type="entry name" value="PH1_SSRP1-like"/>
    <property type="match status" value="1"/>
</dbReference>
<proteinExistence type="predicted"/>
<dbReference type="GO" id="GO:0042393">
    <property type="term" value="F:histone binding"/>
    <property type="evidence" value="ECO:0007669"/>
    <property type="project" value="TreeGrafter"/>
</dbReference>
<dbReference type="SUPFAM" id="SSF50729">
    <property type="entry name" value="PH domain-like"/>
    <property type="match status" value="1"/>
</dbReference>
<dbReference type="GO" id="GO:1902275">
    <property type="term" value="P:regulation of chromatin organization"/>
    <property type="evidence" value="ECO:0007669"/>
    <property type="project" value="TreeGrafter"/>
</dbReference>
<evidence type="ECO:0000256" key="1">
    <source>
        <dbReference type="SAM" id="Phobius"/>
    </source>
</evidence>
<accession>A0A1I7XAL1</accession>
<dbReference type="AlphaFoldDB" id="A0A1I7XAL1"/>